<dbReference type="Pfam" id="PF07750">
    <property type="entry name" value="GcrA"/>
    <property type="match status" value="1"/>
</dbReference>
<dbReference type="RefSeq" id="WP_101289941.1">
    <property type="nucleotide sequence ID" value="NZ_FOUQ01000004.1"/>
</dbReference>
<reference evidence="2 3" key="1">
    <citation type="submission" date="2017-12" db="EMBL/GenBank/DDBJ databases">
        <title>Anaerobic carbon monoxide metabolism by Pleomorphomonas carboxyditropha sp. nov., a new mesophilic hydrogenogenic carboxidotroph.</title>
        <authorList>
            <person name="Esquivel-Elizondo S."/>
            <person name="Krajmalnik-Brown R."/>
        </authorList>
    </citation>
    <scope>NUCLEOTIDE SEQUENCE [LARGE SCALE GENOMIC DNA]</scope>
    <source>
        <strain evidence="2 3">R5-392</strain>
    </source>
</reference>
<gene>
    <name evidence="2" type="ORF">CXZ10_13870</name>
</gene>
<evidence type="ECO:0000313" key="2">
    <source>
        <dbReference type="EMBL" id="PKR88487.1"/>
    </source>
</evidence>
<dbReference type="InterPro" id="IPR011681">
    <property type="entry name" value="GcrA"/>
</dbReference>
<feature type="compositionally biased region" description="Polar residues" evidence="1">
    <location>
        <begin position="68"/>
        <end position="84"/>
    </location>
</feature>
<comment type="caution">
    <text evidence="2">The sequence shown here is derived from an EMBL/GenBank/DDBJ whole genome shotgun (WGS) entry which is preliminary data.</text>
</comment>
<evidence type="ECO:0000256" key="1">
    <source>
        <dbReference type="SAM" id="MobiDB-lite"/>
    </source>
</evidence>
<dbReference type="AlphaFoldDB" id="A0A1I4SRT6"/>
<dbReference type="EMBL" id="PJNW01000011">
    <property type="protein sequence ID" value="PKR88487.1"/>
    <property type="molecule type" value="Genomic_DNA"/>
</dbReference>
<feature type="region of interest" description="Disordered" evidence="1">
    <location>
        <begin position="46"/>
        <end position="88"/>
    </location>
</feature>
<dbReference type="Gene3D" id="1.10.10.60">
    <property type="entry name" value="Homeodomain-like"/>
    <property type="match status" value="1"/>
</dbReference>
<accession>A0A1I4SRT6</accession>
<dbReference type="Proteomes" id="UP000233491">
    <property type="component" value="Unassembled WGS sequence"/>
</dbReference>
<organism evidence="2 3">
    <name type="scientific">Pleomorphomonas diazotrophica</name>
    <dbReference type="NCBI Taxonomy" id="1166257"/>
    <lineage>
        <taxon>Bacteria</taxon>
        <taxon>Pseudomonadati</taxon>
        <taxon>Pseudomonadota</taxon>
        <taxon>Alphaproteobacteria</taxon>
        <taxon>Hyphomicrobiales</taxon>
        <taxon>Pleomorphomonadaceae</taxon>
        <taxon>Pleomorphomonas</taxon>
    </lineage>
</organism>
<proteinExistence type="predicted"/>
<sequence length="183" mass="19734">MSWTDERVERLKTLWSEGLSASQIAAELGAVTRNAVIGKVHRLGLSGRSKPQVQPARPTVAAPPRVKTATSRPVAQSQTASRPSSPVRPITIGATALKADAQAEEAMAVAAVAEIEPPVFEKVTILSLTESTCKWPVGDPGKPDFFFCGRKSDVGIPYCAFHARIAYQPSAERRRERDRKAAS</sequence>
<dbReference type="OrthoDB" id="9798071at2"/>
<keyword evidence="3" id="KW-1185">Reference proteome</keyword>
<protein>
    <submittedName>
        <fullName evidence="2">GcrA cell cycle regulator</fullName>
    </submittedName>
</protein>
<evidence type="ECO:0000313" key="3">
    <source>
        <dbReference type="Proteomes" id="UP000233491"/>
    </source>
</evidence>
<name>A0A1I4SRT6_9HYPH</name>
<feature type="compositionally biased region" description="Low complexity" evidence="1">
    <location>
        <begin position="51"/>
        <end position="66"/>
    </location>
</feature>